<organism evidence="3 4">
    <name type="scientific">Cyclobacterium amurskyense</name>
    <dbReference type="NCBI Taxonomy" id="320787"/>
    <lineage>
        <taxon>Bacteria</taxon>
        <taxon>Pseudomonadati</taxon>
        <taxon>Bacteroidota</taxon>
        <taxon>Cytophagia</taxon>
        <taxon>Cytophagales</taxon>
        <taxon>Cyclobacteriaceae</taxon>
        <taxon>Cyclobacterium</taxon>
    </lineage>
</organism>
<evidence type="ECO:0000259" key="2">
    <source>
        <dbReference type="Pfam" id="PF16344"/>
    </source>
</evidence>
<dbReference type="PIRSF" id="PIRSF018266">
    <property type="entry name" value="FecR"/>
    <property type="match status" value="1"/>
</dbReference>
<dbReference type="InterPro" id="IPR006860">
    <property type="entry name" value="FecR"/>
</dbReference>
<dbReference type="Gene3D" id="2.60.120.1440">
    <property type="match status" value="1"/>
</dbReference>
<dbReference type="STRING" id="320787.CA2015_4516"/>
<gene>
    <name evidence="3" type="ORF">CA2015_4516</name>
</gene>
<dbReference type="RefSeq" id="WP_048643911.1">
    <property type="nucleotide sequence ID" value="NZ_CP012040.1"/>
</dbReference>
<dbReference type="KEGG" id="camu:CA2015_4516"/>
<dbReference type="Proteomes" id="UP000036520">
    <property type="component" value="Chromosome"/>
</dbReference>
<dbReference type="Gene3D" id="3.55.50.30">
    <property type="match status" value="1"/>
</dbReference>
<dbReference type="InterPro" id="IPR012373">
    <property type="entry name" value="Ferrdict_sens_TM"/>
</dbReference>
<dbReference type="AlphaFoldDB" id="A0A0H4PI78"/>
<dbReference type="InterPro" id="IPR032508">
    <property type="entry name" value="FecR_C"/>
</dbReference>
<keyword evidence="4" id="KW-1185">Reference proteome</keyword>
<dbReference type="PANTHER" id="PTHR30273">
    <property type="entry name" value="PERIPLASMIC SIGNAL SENSOR AND SIGMA FACTOR ACTIVATOR FECR-RELATED"/>
    <property type="match status" value="1"/>
</dbReference>
<proteinExistence type="predicted"/>
<protein>
    <submittedName>
        <fullName evidence="3">Anti-FecI sigma factor, FecR</fullName>
    </submittedName>
</protein>
<name>A0A0H4PI78_9BACT</name>
<sequence>MNKEIFLTLLKKQANGKASPEELDQIRQIFDLIQRREIDWPLSPAEELALKDNVKQKIDERKKGNQVSFDPLTIFKWAAVLLIGFSLTYFLFSSGLGSNADQEWVEKVTSQTQKGTFTLPDGSTVFLNTNSRIRFPINFAGDKREVILEGEGFFNVVKNKKKPFEVVSNGVLTRVLGTSFNINAANEELVEVVVASGKVGVTNDLTKGASLNLIDPNQKATINRLNKEIHVEEIDIEEELAWKAEKMSFDFVPFEEVIATIGSMYHIEIEIRGDVGESCTIRSTYSNKSLYSILYGLKNIVDFDWEKVDERKIIINYKSCIN</sequence>
<dbReference type="Pfam" id="PF16344">
    <property type="entry name" value="FecR_C"/>
    <property type="match status" value="1"/>
</dbReference>
<feature type="domain" description="Protein FecR C-terminal" evidence="2">
    <location>
        <begin position="246"/>
        <end position="315"/>
    </location>
</feature>
<dbReference type="EMBL" id="CP012040">
    <property type="protein sequence ID" value="AKP53854.1"/>
    <property type="molecule type" value="Genomic_DNA"/>
</dbReference>
<dbReference type="PANTHER" id="PTHR30273:SF2">
    <property type="entry name" value="PROTEIN FECR"/>
    <property type="match status" value="1"/>
</dbReference>
<feature type="domain" description="FecR protein" evidence="1">
    <location>
        <begin position="109"/>
        <end position="199"/>
    </location>
</feature>
<dbReference type="Pfam" id="PF04773">
    <property type="entry name" value="FecR"/>
    <property type="match status" value="1"/>
</dbReference>
<evidence type="ECO:0000313" key="4">
    <source>
        <dbReference type="Proteomes" id="UP000036520"/>
    </source>
</evidence>
<evidence type="ECO:0000313" key="3">
    <source>
        <dbReference type="EMBL" id="AKP53854.1"/>
    </source>
</evidence>
<reference evidence="3 4" key="1">
    <citation type="submission" date="2015-07" db="EMBL/GenBank/DDBJ databases">
        <authorList>
            <person name="Kim K.M."/>
        </authorList>
    </citation>
    <scope>NUCLEOTIDE SEQUENCE [LARGE SCALE GENOMIC DNA]</scope>
    <source>
        <strain evidence="3 4">KCTC 12363</strain>
    </source>
</reference>
<dbReference type="GO" id="GO:0016989">
    <property type="term" value="F:sigma factor antagonist activity"/>
    <property type="evidence" value="ECO:0007669"/>
    <property type="project" value="TreeGrafter"/>
</dbReference>
<evidence type="ECO:0000259" key="1">
    <source>
        <dbReference type="Pfam" id="PF04773"/>
    </source>
</evidence>
<accession>A0A0H4PI78</accession>